<name>A0A1L6J6Z1_9SPHN</name>
<gene>
    <name evidence="3" type="ORF">BRX40_03620</name>
    <name evidence="4" type="ORF">DAH66_16595</name>
</gene>
<evidence type="ECO:0000256" key="1">
    <source>
        <dbReference type="SAM" id="SignalP"/>
    </source>
</evidence>
<evidence type="ECO:0000313" key="6">
    <source>
        <dbReference type="Proteomes" id="UP000287746"/>
    </source>
</evidence>
<reference evidence="4 6" key="3">
    <citation type="submission" date="2018-07" db="EMBL/GenBank/DDBJ databases">
        <title>Genomic and Epidemiologic Investigation of an Indolent Hospital Outbreak.</title>
        <authorList>
            <person name="Johnson R.C."/>
            <person name="Deming C."/>
            <person name="Conlan S."/>
            <person name="Zellmer C.J."/>
            <person name="Michelin A.V."/>
            <person name="Lee-Lin S."/>
            <person name="Thomas P.J."/>
            <person name="Park M."/>
            <person name="Weingarten R.A."/>
            <person name="Less J."/>
            <person name="Dekker J.P."/>
            <person name="Frank K.M."/>
            <person name="Musser K.A."/>
            <person name="Mcquiston J.R."/>
            <person name="Henderson D.K."/>
            <person name="Lau A.F."/>
            <person name="Palmore T.N."/>
            <person name="Segre J.A."/>
        </authorList>
    </citation>
    <scope>NUCLEOTIDE SEQUENCE [LARGE SCALE GENOMIC DNA]</scope>
    <source>
        <strain evidence="4 6">SK-CDC1_0717</strain>
    </source>
</reference>
<evidence type="ECO:0000313" key="5">
    <source>
        <dbReference type="Proteomes" id="UP000185161"/>
    </source>
</evidence>
<dbReference type="InterPro" id="IPR042047">
    <property type="entry name" value="SleB_dom1"/>
</dbReference>
<dbReference type="Gene3D" id="1.10.10.2520">
    <property type="entry name" value="Cell wall hydrolase SleB, domain 1"/>
    <property type="match status" value="1"/>
</dbReference>
<dbReference type="Pfam" id="PF07486">
    <property type="entry name" value="Hydrolase_2"/>
    <property type="match status" value="1"/>
</dbReference>
<dbReference type="GeneID" id="44131641"/>
<dbReference type="STRING" id="93064.BRX40_03620"/>
<evidence type="ECO:0000313" key="4">
    <source>
        <dbReference type="EMBL" id="RSY79965.1"/>
    </source>
</evidence>
<evidence type="ECO:0000313" key="3">
    <source>
        <dbReference type="EMBL" id="APR51644.1"/>
    </source>
</evidence>
<sequence>MTFSARAAIVAAVTLAFAAGIGATAPGVARQAETAQPVSNNTPEPQQVPTMAEALADLEIDAPAAPAKAELQTLVDDGDDADYASLAAAVAAQPLAIDDDELNCLAIGIYYESKGEPLEGQLAVAEVILNRTESGRFPSSVCGVLKQRGQFSFVRGGQLPQPPEGARAWKTALAVAKVARGDMWDSKVSSALYFHARHVSPGWRRARVGSVGNHIFYR</sequence>
<dbReference type="InterPro" id="IPR011105">
    <property type="entry name" value="Cell_wall_hydrolase_SleB"/>
</dbReference>
<dbReference type="KEGG" id="skr:BRX40_03620"/>
<dbReference type="AlphaFoldDB" id="A0A1L6J6Z1"/>
<dbReference type="Proteomes" id="UP000185161">
    <property type="component" value="Chromosome"/>
</dbReference>
<dbReference type="EMBL" id="CP018820">
    <property type="protein sequence ID" value="APR51644.1"/>
    <property type="molecule type" value="Genomic_DNA"/>
</dbReference>
<dbReference type="RefSeq" id="WP_066578104.1">
    <property type="nucleotide sequence ID" value="NZ_CP018820.1"/>
</dbReference>
<keyword evidence="5" id="KW-1185">Reference proteome</keyword>
<organism evidence="3 5">
    <name type="scientific">Sphingomonas koreensis</name>
    <dbReference type="NCBI Taxonomy" id="93064"/>
    <lineage>
        <taxon>Bacteria</taxon>
        <taxon>Pseudomonadati</taxon>
        <taxon>Pseudomonadota</taxon>
        <taxon>Alphaproteobacteria</taxon>
        <taxon>Sphingomonadales</taxon>
        <taxon>Sphingomonadaceae</taxon>
        <taxon>Sphingomonas</taxon>
    </lineage>
</organism>
<accession>A0A1L6J6Z1</accession>
<evidence type="ECO:0000259" key="2">
    <source>
        <dbReference type="Pfam" id="PF07486"/>
    </source>
</evidence>
<reference evidence="3" key="1">
    <citation type="submission" date="2016-12" db="EMBL/GenBank/DDBJ databases">
        <title>Whole genome sequencing of Sphingomonas koreensis.</title>
        <authorList>
            <person name="Conlan S."/>
            <person name="Thomas P.J."/>
            <person name="Mullikin J."/>
            <person name="Palmore T.N."/>
            <person name="Frank K.M."/>
            <person name="Segre J.A."/>
        </authorList>
    </citation>
    <scope>NUCLEOTIDE SEQUENCE</scope>
    <source>
        <strain evidence="3">ABOJV</strain>
    </source>
</reference>
<dbReference type="GO" id="GO:0016787">
    <property type="term" value="F:hydrolase activity"/>
    <property type="evidence" value="ECO:0007669"/>
    <property type="project" value="UniProtKB-KW"/>
</dbReference>
<feature type="signal peptide" evidence="1">
    <location>
        <begin position="1"/>
        <end position="18"/>
    </location>
</feature>
<protein>
    <submittedName>
        <fullName evidence="4">Cell wall hydrolase</fullName>
    </submittedName>
</protein>
<keyword evidence="1" id="KW-0732">Signal</keyword>
<dbReference type="EMBL" id="QQYZ01000018">
    <property type="protein sequence ID" value="RSY79965.1"/>
    <property type="molecule type" value="Genomic_DNA"/>
</dbReference>
<feature type="domain" description="Cell wall hydrolase SleB" evidence="2">
    <location>
        <begin position="115"/>
        <end position="217"/>
    </location>
</feature>
<dbReference type="Proteomes" id="UP000287746">
    <property type="component" value="Unassembled WGS sequence"/>
</dbReference>
<feature type="chain" id="PRO_5009867344" evidence="1">
    <location>
        <begin position="19"/>
        <end position="218"/>
    </location>
</feature>
<reference evidence="5" key="2">
    <citation type="submission" date="2016-12" db="EMBL/GenBank/DDBJ databases">
        <title>Whole genome sequencing of Sphingomonas sp. ABOJV.</title>
        <authorList>
            <person name="Conlan S."/>
            <person name="Thomas P.J."/>
            <person name="Mullikin J."/>
            <person name="Palmore T.N."/>
            <person name="Frank K.M."/>
            <person name="Segre J.A."/>
        </authorList>
    </citation>
    <scope>NUCLEOTIDE SEQUENCE [LARGE SCALE GENOMIC DNA]</scope>
    <source>
        <strain evidence="5">ABOJV</strain>
    </source>
</reference>
<keyword evidence="4" id="KW-0378">Hydrolase</keyword>
<proteinExistence type="predicted"/>